<gene>
    <name evidence="2" type="ORF">RN001_005593</name>
</gene>
<feature type="compositionally biased region" description="Acidic residues" evidence="1">
    <location>
        <begin position="234"/>
        <end position="249"/>
    </location>
</feature>
<dbReference type="Proteomes" id="UP001353858">
    <property type="component" value="Unassembled WGS sequence"/>
</dbReference>
<sequence length="373" mass="43172">MVFNRRRSGELERITIKDCSVLKFADSALSLSGHLTNPEEVRLARKYKRFEIRGKLNRTVPVLVEFDTEACINLIIEKREEVGISSENPYVFARPSTDHRHKYLRAYILLRTYANLCGATRPDLIRATLLRKQIATECALNDLADNQIRDVANFMGHAIDIHNNIYRRPIEKRDIIQMSQILEKIQYHDDSEMIEEQITSDLNLDNNTLNLSSSVPINQQETNETALQMLDEPNQSEDSDVSSDSDSEEYTPKPKTKRKHIEGLNRVCGAKRPWTNPEKMAVIKNFEEYIKEDRLPSMDQLLIKLAPLVELKNRSPTSVRSWIQNELQRRRSNGQKTVLKSRWTPSIKMELKTVFRDHFEDSTLPSILNALLP</sequence>
<keyword evidence="3" id="KW-1185">Reference proteome</keyword>
<evidence type="ECO:0000313" key="3">
    <source>
        <dbReference type="Proteomes" id="UP001353858"/>
    </source>
</evidence>
<dbReference type="PANTHER" id="PTHR33480">
    <property type="entry name" value="SET DOMAIN-CONTAINING PROTEIN-RELATED"/>
    <property type="match status" value="1"/>
</dbReference>
<dbReference type="PANTHER" id="PTHR33480:SF1">
    <property type="entry name" value="TYR RECOMBINASE DOMAIN-CONTAINING PROTEIN"/>
    <property type="match status" value="1"/>
</dbReference>
<dbReference type="EMBL" id="JARPUR010000002">
    <property type="protein sequence ID" value="KAK4882274.1"/>
    <property type="molecule type" value="Genomic_DNA"/>
</dbReference>
<name>A0AAN7Q0J4_9COLE</name>
<dbReference type="AlphaFoldDB" id="A0AAN7Q0J4"/>
<comment type="caution">
    <text evidence="2">The sequence shown here is derived from an EMBL/GenBank/DDBJ whole genome shotgun (WGS) entry which is preliminary data.</text>
</comment>
<feature type="region of interest" description="Disordered" evidence="1">
    <location>
        <begin position="228"/>
        <end position="260"/>
    </location>
</feature>
<organism evidence="2 3">
    <name type="scientific">Aquatica leii</name>
    <dbReference type="NCBI Taxonomy" id="1421715"/>
    <lineage>
        <taxon>Eukaryota</taxon>
        <taxon>Metazoa</taxon>
        <taxon>Ecdysozoa</taxon>
        <taxon>Arthropoda</taxon>
        <taxon>Hexapoda</taxon>
        <taxon>Insecta</taxon>
        <taxon>Pterygota</taxon>
        <taxon>Neoptera</taxon>
        <taxon>Endopterygota</taxon>
        <taxon>Coleoptera</taxon>
        <taxon>Polyphaga</taxon>
        <taxon>Elateriformia</taxon>
        <taxon>Elateroidea</taxon>
        <taxon>Lampyridae</taxon>
        <taxon>Luciolinae</taxon>
        <taxon>Aquatica</taxon>
    </lineage>
</organism>
<evidence type="ECO:0000313" key="2">
    <source>
        <dbReference type="EMBL" id="KAK4882274.1"/>
    </source>
</evidence>
<accession>A0AAN7Q0J4</accession>
<protein>
    <submittedName>
        <fullName evidence="2">Uncharacterized protein</fullName>
    </submittedName>
</protein>
<reference evidence="3" key="1">
    <citation type="submission" date="2023-01" db="EMBL/GenBank/DDBJ databases">
        <title>Key to firefly adult light organ development and bioluminescence: homeobox transcription factors regulate luciferase expression and transportation to peroxisome.</title>
        <authorList>
            <person name="Fu X."/>
        </authorList>
    </citation>
    <scope>NUCLEOTIDE SEQUENCE [LARGE SCALE GENOMIC DNA]</scope>
</reference>
<proteinExistence type="predicted"/>
<evidence type="ECO:0000256" key="1">
    <source>
        <dbReference type="SAM" id="MobiDB-lite"/>
    </source>
</evidence>